<keyword evidence="3" id="KW-1185">Reference proteome</keyword>
<name>A0A067CCW8_SAPPC</name>
<evidence type="ECO:0000313" key="2">
    <source>
        <dbReference type="EMBL" id="KDO28328.1"/>
    </source>
</evidence>
<evidence type="ECO:0000259" key="1">
    <source>
        <dbReference type="SMART" id="SM01017"/>
    </source>
</evidence>
<dbReference type="Gene3D" id="2.60.40.640">
    <property type="match status" value="2"/>
</dbReference>
<dbReference type="Pfam" id="PF00339">
    <property type="entry name" value="Arrestin_N"/>
    <property type="match status" value="1"/>
</dbReference>
<dbReference type="VEuPathDB" id="FungiDB:SPRG_06567"/>
<dbReference type="GeneID" id="24128908"/>
<dbReference type="InterPro" id="IPR050357">
    <property type="entry name" value="Arrestin_domain-protein"/>
</dbReference>
<dbReference type="KEGG" id="spar:SPRG_06567"/>
<dbReference type="Proteomes" id="UP000030745">
    <property type="component" value="Unassembled WGS sequence"/>
</dbReference>
<dbReference type="PANTHER" id="PTHR11188:SF17">
    <property type="entry name" value="FI21816P1"/>
    <property type="match status" value="1"/>
</dbReference>
<dbReference type="OMA" id="NCKLDVT"/>
<feature type="domain" description="Arrestin C-terminal-like" evidence="1">
    <location>
        <begin position="185"/>
        <end position="313"/>
    </location>
</feature>
<accession>A0A067CCW8</accession>
<reference evidence="2 3" key="1">
    <citation type="journal article" date="2013" name="PLoS Genet.">
        <title>Distinctive expansion of potential virulence genes in the genome of the oomycete fish pathogen Saprolegnia parasitica.</title>
        <authorList>
            <person name="Jiang R.H."/>
            <person name="de Bruijn I."/>
            <person name="Haas B.J."/>
            <person name="Belmonte R."/>
            <person name="Lobach L."/>
            <person name="Christie J."/>
            <person name="van den Ackerveken G."/>
            <person name="Bottin A."/>
            <person name="Bulone V."/>
            <person name="Diaz-Moreno S.M."/>
            <person name="Dumas B."/>
            <person name="Fan L."/>
            <person name="Gaulin E."/>
            <person name="Govers F."/>
            <person name="Grenville-Briggs L.J."/>
            <person name="Horner N.R."/>
            <person name="Levin J.Z."/>
            <person name="Mammella M."/>
            <person name="Meijer H.J."/>
            <person name="Morris P."/>
            <person name="Nusbaum C."/>
            <person name="Oome S."/>
            <person name="Phillips A.J."/>
            <person name="van Rooyen D."/>
            <person name="Rzeszutek E."/>
            <person name="Saraiva M."/>
            <person name="Secombes C.J."/>
            <person name="Seidl M.F."/>
            <person name="Snel B."/>
            <person name="Stassen J.H."/>
            <person name="Sykes S."/>
            <person name="Tripathy S."/>
            <person name="van den Berg H."/>
            <person name="Vega-Arreguin J.C."/>
            <person name="Wawra S."/>
            <person name="Young S.K."/>
            <person name="Zeng Q."/>
            <person name="Dieguez-Uribeondo J."/>
            <person name="Russ C."/>
            <person name="Tyler B.M."/>
            <person name="van West P."/>
        </authorList>
    </citation>
    <scope>NUCLEOTIDE SEQUENCE [LARGE SCALE GENOMIC DNA]</scope>
    <source>
        <strain evidence="2 3">CBS 223.65</strain>
    </source>
</reference>
<dbReference type="InterPro" id="IPR014752">
    <property type="entry name" value="Arrestin-like_C"/>
</dbReference>
<dbReference type="OrthoDB" id="7785529at2759"/>
<dbReference type="InterPro" id="IPR011021">
    <property type="entry name" value="Arrestin-like_N"/>
</dbReference>
<gene>
    <name evidence="2" type="ORF">SPRG_06567</name>
</gene>
<dbReference type="SMART" id="SM01017">
    <property type="entry name" value="Arrestin_C"/>
    <property type="match status" value="1"/>
</dbReference>
<sequence>MGFLGQHFGLQGKGTLRVSVDKPHYISGELITGSLQVDVLEPIDCNEIIVIVKGKEKVSWTEHESRTDDHGHEKAVELKLSERHKIFNQKLVLFNVEHHISPGQYVYPFQYQLPKGLPGCYDNEGESAIKAKIEYSIKGALDIDGTFTRDLKARKKLTVYAQLAGAVAPSVAERAEMVRFCCCLRQGSCSLRVAMDKNMYGPGEIPMIQRDILNQSSQNVTSMRCELVRTVAVRADGQSRTLTKVICGAIFPGVPAGQQLSELQPFRLPDHGLYPSTRSQLISCSYCIEVTCDIPWCPDVDLFLPIALGAPMLVPVLSDPA</sequence>
<dbReference type="InterPro" id="IPR014756">
    <property type="entry name" value="Ig_E-set"/>
</dbReference>
<dbReference type="Pfam" id="PF02752">
    <property type="entry name" value="Arrestin_C"/>
    <property type="match status" value="1"/>
</dbReference>
<dbReference type="InterPro" id="IPR011022">
    <property type="entry name" value="Arrestin_C-like"/>
</dbReference>
<evidence type="ECO:0000313" key="3">
    <source>
        <dbReference type="Proteomes" id="UP000030745"/>
    </source>
</evidence>
<dbReference type="EMBL" id="KK583211">
    <property type="protein sequence ID" value="KDO28328.1"/>
    <property type="molecule type" value="Genomic_DNA"/>
</dbReference>
<protein>
    <recommendedName>
        <fullName evidence="1">Arrestin C-terminal-like domain-containing protein</fullName>
    </recommendedName>
</protein>
<dbReference type="AlphaFoldDB" id="A0A067CCW8"/>
<dbReference type="GO" id="GO:0005737">
    <property type="term" value="C:cytoplasm"/>
    <property type="evidence" value="ECO:0007669"/>
    <property type="project" value="TreeGrafter"/>
</dbReference>
<organism evidence="2 3">
    <name type="scientific">Saprolegnia parasitica (strain CBS 223.65)</name>
    <dbReference type="NCBI Taxonomy" id="695850"/>
    <lineage>
        <taxon>Eukaryota</taxon>
        <taxon>Sar</taxon>
        <taxon>Stramenopiles</taxon>
        <taxon>Oomycota</taxon>
        <taxon>Saprolegniomycetes</taxon>
        <taxon>Saprolegniales</taxon>
        <taxon>Saprolegniaceae</taxon>
        <taxon>Saprolegnia</taxon>
    </lineage>
</organism>
<proteinExistence type="predicted"/>
<dbReference type="GO" id="GO:0015031">
    <property type="term" value="P:protein transport"/>
    <property type="evidence" value="ECO:0007669"/>
    <property type="project" value="TreeGrafter"/>
</dbReference>
<dbReference type="SUPFAM" id="SSF81296">
    <property type="entry name" value="E set domains"/>
    <property type="match status" value="2"/>
</dbReference>
<dbReference type="RefSeq" id="XP_012200777.1">
    <property type="nucleotide sequence ID" value="XM_012345387.1"/>
</dbReference>
<dbReference type="PANTHER" id="PTHR11188">
    <property type="entry name" value="ARRESTIN DOMAIN CONTAINING PROTEIN"/>
    <property type="match status" value="1"/>
</dbReference>
<dbReference type="STRING" id="695850.A0A067CCW8"/>